<reference evidence="1" key="1">
    <citation type="submission" date="2018-02" db="EMBL/GenBank/DDBJ databases">
        <title>Rhizophora mucronata_Transcriptome.</title>
        <authorList>
            <person name="Meera S.P."/>
            <person name="Sreeshan A."/>
            <person name="Augustine A."/>
        </authorList>
    </citation>
    <scope>NUCLEOTIDE SEQUENCE</scope>
    <source>
        <tissue evidence="1">Leaf</tissue>
    </source>
</reference>
<proteinExistence type="predicted"/>
<dbReference type="EMBL" id="GGEC01089281">
    <property type="protein sequence ID" value="MBX69765.1"/>
    <property type="molecule type" value="Transcribed_RNA"/>
</dbReference>
<protein>
    <submittedName>
        <fullName evidence="1">Uncharacterized protein</fullName>
    </submittedName>
</protein>
<evidence type="ECO:0000313" key="1">
    <source>
        <dbReference type="EMBL" id="MBX69765.1"/>
    </source>
</evidence>
<accession>A0A2P2QS44</accession>
<dbReference type="AlphaFoldDB" id="A0A2P2QS44"/>
<name>A0A2P2QS44_RHIMU</name>
<organism evidence="1">
    <name type="scientific">Rhizophora mucronata</name>
    <name type="common">Asiatic mangrove</name>
    <dbReference type="NCBI Taxonomy" id="61149"/>
    <lineage>
        <taxon>Eukaryota</taxon>
        <taxon>Viridiplantae</taxon>
        <taxon>Streptophyta</taxon>
        <taxon>Embryophyta</taxon>
        <taxon>Tracheophyta</taxon>
        <taxon>Spermatophyta</taxon>
        <taxon>Magnoliopsida</taxon>
        <taxon>eudicotyledons</taxon>
        <taxon>Gunneridae</taxon>
        <taxon>Pentapetalae</taxon>
        <taxon>rosids</taxon>
        <taxon>fabids</taxon>
        <taxon>Malpighiales</taxon>
        <taxon>Rhizophoraceae</taxon>
        <taxon>Rhizophora</taxon>
    </lineage>
</organism>
<sequence>MPFFNFQVPTPELSVQRFPLVSFHFTLEHFHIYVPCHFLSRAVISCVSLRTQRDTERERREHWCVGGVNKYCKVGD</sequence>